<dbReference type="InterPro" id="IPR051560">
    <property type="entry name" value="MAM_domain-containing"/>
</dbReference>
<evidence type="ECO:0000259" key="1">
    <source>
        <dbReference type="PROSITE" id="PS50060"/>
    </source>
</evidence>
<feature type="domain" description="MAM" evidence="1">
    <location>
        <begin position="79"/>
        <end position="245"/>
    </location>
</feature>
<protein>
    <recommendedName>
        <fullName evidence="1">MAM domain-containing protein</fullName>
    </recommendedName>
</protein>
<sequence length="451" mass="50590">MTVQTAAGPKYYQTIWKRPSEELIRGAWTAVDLAFMEERRFHLLFTCYMRGNNIPTKSFCAIDDIRLDDCNGKRVPGDRRCDFEDGWCTWKNVQNSRNQFVWQLSGGDSKTTLQSPSRDNTYGNATGSYLFLSNHERNDGDSAEIIGDILPRASWKTQCLTFWSIISSDSDTNLQVLSLDPQRENHRSLPLWVERGGGRVAWKMGRVAVPPGNRIIFRGTVGPASKPAYIALDDIAIEENDQCRIVPHGADELPADYLLSCKFDEGDLCHWTSEGGLSGRWTLGPPAGSTLGPVLPPDVAQGGMIHANGSTIANNGGVLQLSSHTVRRQEPACFSFWYHMFGGKGVQLVVKVKAADSGPFKHWRSLQLLQREGRTTTDRWYNVRRTVYLYDVENKIEFQLKSTDNRQATAVMALGPIDFTPGACDVLTDAKGEPRWIVFLLQFRLLVMFTT</sequence>
<dbReference type="SUPFAM" id="SSF49899">
    <property type="entry name" value="Concanavalin A-like lectins/glucanases"/>
    <property type="match status" value="2"/>
</dbReference>
<reference evidence="2 3" key="1">
    <citation type="journal article" date="2023" name="Arcadia Sci">
        <title>De novo assembly of a long-read Amblyomma americanum tick genome.</title>
        <authorList>
            <person name="Chou S."/>
            <person name="Poskanzer K.E."/>
            <person name="Rollins M."/>
            <person name="Thuy-Boun P.S."/>
        </authorList>
    </citation>
    <scope>NUCLEOTIDE SEQUENCE [LARGE SCALE GENOMIC DNA]</scope>
    <source>
        <strain evidence="2">F_SG_1</strain>
        <tissue evidence="2">Salivary glands</tissue>
    </source>
</reference>
<dbReference type="Proteomes" id="UP001321473">
    <property type="component" value="Unassembled WGS sequence"/>
</dbReference>
<evidence type="ECO:0000313" key="3">
    <source>
        <dbReference type="Proteomes" id="UP001321473"/>
    </source>
</evidence>
<dbReference type="CDD" id="cd06263">
    <property type="entry name" value="MAM"/>
    <property type="match status" value="1"/>
</dbReference>
<feature type="domain" description="MAM" evidence="1">
    <location>
        <begin position="259"/>
        <end position="426"/>
    </location>
</feature>
<dbReference type="PANTHER" id="PTHR23282">
    <property type="entry name" value="APICAL ENDOSOMAL GLYCOPROTEIN PRECURSOR"/>
    <property type="match status" value="1"/>
</dbReference>
<dbReference type="PROSITE" id="PS50060">
    <property type="entry name" value="MAM_2"/>
    <property type="match status" value="2"/>
</dbReference>
<dbReference type="InterPro" id="IPR013320">
    <property type="entry name" value="ConA-like_dom_sf"/>
</dbReference>
<accession>A0AAQ4EJL1</accession>
<dbReference type="AlphaFoldDB" id="A0AAQ4EJL1"/>
<keyword evidence="3" id="KW-1185">Reference proteome</keyword>
<evidence type="ECO:0000313" key="2">
    <source>
        <dbReference type="EMBL" id="KAK8774932.1"/>
    </source>
</evidence>
<comment type="caution">
    <text evidence="2">The sequence shown here is derived from an EMBL/GenBank/DDBJ whole genome shotgun (WGS) entry which is preliminary data.</text>
</comment>
<dbReference type="GO" id="GO:0016020">
    <property type="term" value="C:membrane"/>
    <property type="evidence" value="ECO:0007669"/>
    <property type="project" value="InterPro"/>
</dbReference>
<gene>
    <name evidence="2" type="ORF">V5799_010535</name>
</gene>
<dbReference type="InterPro" id="IPR000998">
    <property type="entry name" value="MAM_dom"/>
</dbReference>
<dbReference type="EMBL" id="JARKHS020014805">
    <property type="protein sequence ID" value="KAK8774932.1"/>
    <property type="molecule type" value="Genomic_DNA"/>
</dbReference>
<proteinExistence type="predicted"/>
<dbReference type="PANTHER" id="PTHR23282:SF101">
    <property type="entry name" value="MAM DOMAIN-CONTAINING PROTEIN"/>
    <property type="match status" value="1"/>
</dbReference>
<name>A0AAQ4EJL1_AMBAM</name>
<dbReference type="Gene3D" id="2.60.120.200">
    <property type="match status" value="2"/>
</dbReference>
<dbReference type="SMART" id="SM00137">
    <property type="entry name" value="MAM"/>
    <property type="match status" value="2"/>
</dbReference>
<organism evidence="2 3">
    <name type="scientific">Amblyomma americanum</name>
    <name type="common">Lone star tick</name>
    <dbReference type="NCBI Taxonomy" id="6943"/>
    <lineage>
        <taxon>Eukaryota</taxon>
        <taxon>Metazoa</taxon>
        <taxon>Ecdysozoa</taxon>
        <taxon>Arthropoda</taxon>
        <taxon>Chelicerata</taxon>
        <taxon>Arachnida</taxon>
        <taxon>Acari</taxon>
        <taxon>Parasitiformes</taxon>
        <taxon>Ixodida</taxon>
        <taxon>Ixodoidea</taxon>
        <taxon>Ixodidae</taxon>
        <taxon>Amblyomminae</taxon>
        <taxon>Amblyomma</taxon>
    </lineage>
</organism>
<dbReference type="Pfam" id="PF00629">
    <property type="entry name" value="MAM"/>
    <property type="match status" value="2"/>
</dbReference>